<evidence type="ECO:0000313" key="1">
    <source>
        <dbReference type="EMBL" id="ALA48626.1"/>
    </source>
</evidence>
<gene>
    <name evidence="1" type="ORF">POPTART_80</name>
</gene>
<dbReference type="EMBL" id="KT281792">
    <property type="protein sequence ID" value="ALA48626.1"/>
    <property type="molecule type" value="Genomic_DNA"/>
</dbReference>
<dbReference type="OrthoDB" id="25566at10239"/>
<dbReference type="Proteomes" id="UP000204216">
    <property type="component" value="Segment"/>
</dbReference>
<proteinExistence type="predicted"/>
<accession>A0A0K2FNC9</accession>
<sequence>MTRPEREEVIAQLREALAAELRRQAEEPGGGYVGDSYNDEHSLVVDTGVDLTRLAEAAFDTLIEAWFPPF</sequence>
<protein>
    <submittedName>
        <fullName evidence="1">Uncharacterized protein</fullName>
    </submittedName>
</protein>
<dbReference type="KEGG" id="vg:26640753"/>
<evidence type="ECO:0000313" key="2">
    <source>
        <dbReference type="Proteomes" id="UP000204216"/>
    </source>
</evidence>
<dbReference type="RefSeq" id="YP_009214440.1">
    <property type="nucleotide sequence ID" value="NC_028961.1"/>
</dbReference>
<dbReference type="GeneID" id="26640753"/>
<keyword evidence="2" id="KW-1185">Reference proteome</keyword>
<name>A0A0K2FNC9_9CAUD</name>
<reference evidence="1 2" key="1">
    <citation type="submission" date="2015-07" db="EMBL/GenBank/DDBJ databases">
        <authorList>
            <person name="Govender S."/>
            <person name="Catinas O."/>
            <person name="Khaba T."/>
            <person name="Moti D."/>
            <person name="Rampersad S."/>
            <person name="Larsen M.H."/>
            <person name="Russell D.A."/>
            <person name="Bowman C.A."/>
            <person name="Pope W.H."/>
            <person name="Mavrich T.N."/>
            <person name="Guerrero C.A."/>
            <person name="Jacobs-Sera D."/>
            <person name="Hendrix R.W."/>
            <person name="Hatfull G.F."/>
        </authorList>
    </citation>
    <scope>NUCLEOTIDE SEQUENCE [LARGE SCALE GENOMIC DNA]</scope>
</reference>
<organism evidence="1 2">
    <name type="scientific">Mycobacterium phage PopTart</name>
    <dbReference type="NCBI Taxonomy" id="1698712"/>
    <lineage>
        <taxon>Viruses</taxon>
        <taxon>Duplodnaviria</taxon>
        <taxon>Heunggongvirae</taxon>
        <taxon>Uroviricota</taxon>
        <taxon>Caudoviricetes</taxon>
        <taxon>Gracegardnervirinae</taxon>
        <taxon>Cheoctovirus</taxon>
        <taxon>Cheoctovirus poptart</taxon>
    </lineage>
</organism>